<accession>A0A848ME99</accession>
<dbReference type="AlphaFoldDB" id="A0A848ME99"/>
<reference evidence="2 3" key="1">
    <citation type="submission" date="2020-01" db="EMBL/GenBank/DDBJ databases">
        <authorList>
            <person name="Lee S.D."/>
        </authorList>
    </citation>
    <scope>NUCLEOTIDE SEQUENCE [LARGE SCALE GENOMIC DNA]</scope>
    <source>
        <strain evidence="2 3">SAP-1</strain>
    </source>
</reference>
<evidence type="ECO:0000313" key="2">
    <source>
        <dbReference type="EMBL" id="NMP25529.1"/>
    </source>
</evidence>
<sequence length="119" mass="13440">MWVYEQLTGRMYHNGVLMFEDGWAGAVGYKNKPEYQCLKDKGPLPKGRYTINAPKTGVTGPYSLPLTPDSSNQMCNRNAFLIHGANRKDPASSSTGCIILNLQQRKDIWKSNDYILEVR</sequence>
<proteinExistence type="predicted"/>
<dbReference type="RefSeq" id="WP_169401223.1">
    <property type="nucleotide sequence ID" value="NZ_JAADJU010000001.1"/>
</dbReference>
<dbReference type="Gene3D" id="2.40.440.10">
    <property type="entry name" value="L,D-transpeptidase catalytic domain-like"/>
    <property type="match status" value="1"/>
</dbReference>
<evidence type="ECO:0000259" key="1">
    <source>
        <dbReference type="Pfam" id="PF10908"/>
    </source>
</evidence>
<protein>
    <submittedName>
        <fullName evidence="2">DUF2778 domain-containing protein</fullName>
    </submittedName>
</protein>
<dbReference type="InterPro" id="IPR021225">
    <property type="entry name" value="Tlde1_dom"/>
</dbReference>
<dbReference type="Proteomes" id="UP000585363">
    <property type="component" value="Unassembled WGS sequence"/>
</dbReference>
<feature type="domain" description="Tlde1" evidence="1">
    <location>
        <begin position="21"/>
        <end position="111"/>
    </location>
</feature>
<evidence type="ECO:0000313" key="3">
    <source>
        <dbReference type="Proteomes" id="UP000585363"/>
    </source>
</evidence>
<organism evidence="2 3">
    <name type="scientific">Rouxiella aceris</name>
    <dbReference type="NCBI Taxonomy" id="2703884"/>
    <lineage>
        <taxon>Bacteria</taxon>
        <taxon>Pseudomonadati</taxon>
        <taxon>Pseudomonadota</taxon>
        <taxon>Gammaproteobacteria</taxon>
        <taxon>Enterobacterales</taxon>
        <taxon>Yersiniaceae</taxon>
        <taxon>Rouxiella</taxon>
    </lineage>
</organism>
<gene>
    <name evidence="2" type="ORF">GW590_01345</name>
</gene>
<comment type="caution">
    <text evidence="2">The sequence shown here is derived from an EMBL/GenBank/DDBJ whole genome shotgun (WGS) entry which is preliminary data.</text>
</comment>
<dbReference type="Pfam" id="PF10908">
    <property type="entry name" value="Tlde1_dom"/>
    <property type="match status" value="1"/>
</dbReference>
<reference evidence="2 3" key="2">
    <citation type="submission" date="2020-06" db="EMBL/GenBank/DDBJ databases">
        <title>Polyphasic characterization of a Rahnella strain isolated from tree sap.</title>
        <authorList>
            <person name="Kim I.S."/>
        </authorList>
    </citation>
    <scope>NUCLEOTIDE SEQUENCE [LARGE SCALE GENOMIC DNA]</scope>
    <source>
        <strain evidence="2 3">SAP-1</strain>
    </source>
</reference>
<keyword evidence="3" id="KW-1185">Reference proteome</keyword>
<name>A0A848ME99_9GAMM</name>
<dbReference type="InterPro" id="IPR038063">
    <property type="entry name" value="Transpep_catalytic_dom"/>
</dbReference>
<dbReference type="EMBL" id="JAADJU010000001">
    <property type="protein sequence ID" value="NMP25529.1"/>
    <property type="molecule type" value="Genomic_DNA"/>
</dbReference>